<protein>
    <recommendedName>
        <fullName evidence="2">Bacterial Ig-like domain-containing protein</fullName>
    </recommendedName>
</protein>
<name>A0A286A0C3_9SPHI</name>
<keyword evidence="1" id="KW-0732">Signal</keyword>
<dbReference type="EMBL" id="OCMT01000002">
    <property type="protein sequence ID" value="SOD15354.1"/>
    <property type="molecule type" value="Genomic_DNA"/>
</dbReference>
<dbReference type="Pfam" id="PF19078">
    <property type="entry name" value="Big_12"/>
    <property type="match status" value="1"/>
</dbReference>
<evidence type="ECO:0000256" key="1">
    <source>
        <dbReference type="SAM" id="SignalP"/>
    </source>
</evidence>
<organism evidence="3 4">
    <name type="scientific">Pedobacter xixiisoli</name>
    <dbReference type="NCBI Taxonomy" id="1476464"/>
    <lineage>
        <taxon>Bacteria</taxon>
        <taxon>Pseudomonadati</taxon>
        <taxon>Bacteroidota</taxon>
        <taxon>Sphingobacteriia</taxon>
        <taxon>Sphingobacteriales</taxon>
        <taxon>Sphingobacteriaceae</taxon>
        <taxon>Pedobacter</taxon>
    </lineage>
</organism>
<feature type="signal peptide" evidence="1">
    <location>
        <begin position="1"/>
        <end position="25"/>
    </location>
</feature>
<dbReference type="OrthoDB" id="355609at2"/>
<reference evidence="4" key="1">
    <citation type="submission" date="2017-09" db="EMBL/GenBank/DDBJ databases">
        <authorList>
            <person name="Varghese N."/>
            <person name="Submissions S."/>
        </authorList>
    </citation>
    <scope>NUCLEOTIDE SEQUENCE [LARGE SCALE GENOMIC DNA]</scope>
    <source>
        <strain evidence="4">CGMCC 1.12803</strain>
    </source>
</reference>
<dbReference type="RefSeq" id="WP_097132036.1">
    <property type="nucleotide sequence ID" value="NZ_OCMT01000002.1"/>
</dbReference>
<proteinExistence type="predicted"/>
<dbReference type="AlphaFoldDB" id="A0A286A0C3"/>
<evidence type="ECO:0000313" key="3">
    <source>
        <dbReference type="EMBL" id="SOD15354.1"/>
    </source>
</evidence>
<sequence length="1090" mass="112082">MKKNYQLTIAFFLMLITGFVQNALAQTTETFESYTSGKPRAFVSNSQSFTLVTPNCGKNTGGLFGIFIPGQKFLHCGETIETTSTGPSTGGYGVGVGCASATACGGSSNNFIDNSGSASANQAYSIKTTDAALFTIKSIFVYISTDKGLNPTSTGGVTFRGKKTGSTLFTLNPTLTANSNGFTFIDFVAAGFGSVNIDEIEVQGGATINYVALDNFRWGSTAATTTINSIVRASTNPTNQSSVTYTATFGASVTGVNTSNFSLSTNGSIAGASIAGVSGSGTTYTVTVNTGNGSGTIGLNFENATGLSASISTALPFSGEIFTIDRSAPAVTSVNSSTTDGTYKLGANISVQVNFSESVIVTGTPQLTLETGTTDRVVNYASGSGTSTLTFNYTVQVGDIAADLDYTGTAALALNGGTIKDAVGNNAVLVLASPGATNSLGSNKAIRIDGVVPTVSSVGVPANGTYKLGDNLDFTVNFSEVVNITGTPRIALTIGSSSVFANYVSGSGSTAALFRYTVQSGNLDNDGISIGTLSANSGTLRDAALNDATLTLNSVGSTTAVLVDGVVPTVSSVSSSTANGTYKTGGVISIEVNFSENVVVTNTPQLTLETGGTDRVVNYSSGSGTAKLIFTYTVTAGDISSDLDYTSTTALALNGATIKDAAGNNATLTLAAPGAVNSLGNSKVIVIDAVAPTVVSVSSTTANGTYKVGDIINIQVNFSENVIVVDNPFLRLRIGSSSRFIDYTSGSGSTLNFAYTVLANDVSSDLDYSSTAALVAGESIRDAAGNDAVLTLSSPGATGSLGANKNIVIDGVVPTVSITSSVGIYGTTTTTSPIPYTITFSENVTGFVQGDITVGNGNIASFSGSGSVYNITVSPISTGNVSVSVAAGKAVDVADNENTAATQFVINYQGILPVRLISFKAKPEGNAAKLEWSTESESNNKSFGIFRSANEKDFVQIGTVAGNGTTAIRNNYSFYDRQPLRGTNYYKLIQTDYNGTTEELEVRSVDFKFDAEAKLLVIPNPVVAETKVAFPLGTNKIQLVDLLGKVLKTIKVSPLEIEQRIALTGLSRATYSVRSYGSYGVLSTKVIKVD</sequence>
<evidence type="ECO:0000313" key="4">
    <source>
        <dbReference type="Proteomes" id="UP000219281"/>
    </source>
</evidence>
<feature type="domain" description="Bacterial Ig-like" evidence="2">
    <location>
        <begin position="810"/>
        <end position="902"/>
    </location>
</feature>
<dbReference type="Proteomes" id="UP000219281">
    <property type="component" value="Unassembled WGS sequence"/>
</dbReference>
<evidence type="ECO:0000259" key="2">
    <source>
        <dbReference type="Pfam" id="PF19078"/>
    </source>
</evidence>
<feature type="chain" id="PRO_5012877205" description="Bacterial Ig-like domain-containing protein" evidence="1">
    <location>
        <begin position="26"/>
        <end position="1090"/>
    </location>
</feature>
<dbReference type="InterPro" id="IPR044048">
    <property type="entry name" value="Big_12"/>
</dbReference>
<gene>
    <name evidence="3" type="ORF">SAMN06297358_2343</name>
</gene>
<keyword evidence="4" id="KW-1185">Reference proteome</keyword>
<accession>A0A286A0C3</accession>